<dbReference type="EMBL" id="JANUTS010000001">
    <property type="protein sequence ID" value="MCS2794907.1"/>
    <property type="molecule type" value="Genomic_DNA"/>
</dbReference>
<dbReference type="SUPFAM" id="SSF51126">
    <property type="entry name" value="Pectin lyase-like"/>
    <property type="match status" value="1"/>
</dbReference>
<sequence length="494" mass="56465">MKGLIILLFSIIPITLKANTISPLEFGLSDAQSDVDRYLVLLKTHQEALKTGSNVDYFGIGELHIELPQGAKPIPLCKETDFKGLKLYVTNRTKNLYMFTRVKGQKKMDITKEEFYSGAYLKRDEFRSGSCLLIIEDGTPWVENRLGYSYGAIRKDVILIVDGRAKNGPVASYNTEVSQPKFKYCKVEKNGGYISNLDFYRTEESTFKTYPLQVSGQNAYAIENVSVHTPEADQYGDAAISISDCTNTKLNGIGIWGAYSLTNKYGYGISLNNVWNTMVENMLSETKWGVFGTNNVNLCTLRNCQINRFDIHCYGRDILMENCYFKGLYNQYSSVFGTISHKRCVFEDQRPCLIESSYNAYTGFDISFEDCIFKMTPTKNELVYLMKMPTDINSRPELKEKCLPNVKVCNCSFEFSDDMKEWYVYRVGNKTLDETIGYVTSIDIRDTKLSKGVKCQISNIDIKTKKGVKYRIKRWKTPKGLNYKNEMVKNLIKN</sequence>
<dbReference type="RefSeq" id="WP_010539231.1">
    <property type="nucleotide sequence ID" value="NZ_JABFIA010000025.1"/>
</dbReference>
<dbReference type="Proteomes" id="UP001204548">
    <property type="component" value="Unassembled WGS sequence"/>
</dbReference>
<accession>A0AAW5P246</accession>
<reference evidence="1" key="1">
    <citation type="submission" date="2022-08" db="EMBL/GenBank/DDBJ databases">
        <title>Genome Sequencing of Bacteroides fragilis Group Isolates with Nanopore Technology.</title>
        <authorList>
            <person name="Tisza M.J."/>
            <person name="Smith D."/>
            <person name="Dekker J.P."/>
        </authorList>
    </citation>
    <scope>NUCLEOTIDE SEQUENCE</scope>
    <source>
        <strain evidence="1">BFG-351</strain>
    </source>
</reference>
<comment type="caution">
    <text evidence="1">The sequence shown here is derived from an EMBL/GenBank/DDBJ whole genome shotgun (WGS) entry which is preliminary data.</text>
</comment>
<evidence type="ECO:0000313" key="1">
    <source>
        <dbReference type="EMBL" id="MCS2794907.1"/>
    </source>
</evidence>
<dbReference type="InterPro" id="IPR011050">
    <property type="entry name" value="Pectin_lyase_fold/virulence"/>
</dbReference>
<evidence type="ECO:0000313" key="2">
    <source>
        <dbReference type="Proteomes" id="UP001204548"/>
    </source>
</evidence>
<protein>
    <recommendedName>
        <fullName evidence="3">Right-handed parallel beta-helix repeat-containing protein</fullName>
    </recommendedName>
</protein>
<dbReference type="AlphaFoldDB" id="A0AAW5P246"/>
<gene>
    <name evidence="1" type="ORF">NXW97_23445</name>
</gene>
<proteinExistence type="predicted"/>
<name>A0AAW5P246_9BACE</name>
<evidence type="ECO:0008006" key="3">
    <source>
        <dbReference type="Google" id="ProtNLM"/>
    </source>
</evidence>
<organism evidence="1 2">
    <name type="scientific">Bacteroides faecis</name>
    <dbReference type="NCBI Taxonomy" id="674529"/>
    <lineage>
        <taxon>Bacteria</taxon>
        <taxon>Pseudomonadati</taxon>
        <taxon>Bacteroidota</taxon>
        <taxon>Bacteroidia</taxon>
        <taxon>Bacteroidales</taxon>
        <taxon>Bacteroidaceae</taxon>
        <taxon>Bacteroides</taxon>
    </lineage>
</organism>